<gene>
    <name evidence="2" type="ORF">K3722_08070</name>
</gene>
<organism evidence="2 3">
    <name type="scientific">Leisingera caerulea</name>
    <name type="common">Phaeobacter caeruleus</name>
    <dbReference type="NCBI Taxonomy" id="506591"/>
    <lineage>
        <taxon>Bacteria</taxon>
        <taxon>Pseudomonadati</taxon>
        <taxon>Pseudomonadota</taxon>
        <taxon>Alphaproteobacteria</taxon>
        <taxon>Rhodobacterales</taxon>
        <taxon>Roseobacteraceae</taxon>
        <taxon>Leisingera</taxon>
    </lineage>
</organism>
<accession>A0ABY5X0Z7</accession>
<feature type="region of interest" description="Disordered" evidence="1">
    <location>
        <begin position="40"/>
        <end position="92"/>
    </location>
</feature>
<dbReference type="RefSeq" id="WP_260003905.1">
    <property type="nucleotide sequence ID" value="NZ_CP081078.1"/>
</dbReference>
<sequence length="116" mass="12727">MAGSFLKSFENSRMPQRSEWAVNAAAAACENLAAAAAMAPSAARHSGKTRKCGERRKTAFQPLRQGRPALDQERQQTQQKKRGLETKGPELQPALAILEDGRRVSRFDSFNLNLSG</sequence>
<protein>
    <submittedName>
        <fullName evidence="2">Uncharacterized protein</fullName>
    </submittedName>
</protein>
<evidence type="ECO:0000256" key="1">
    <source>
        <dbReference type="SAM" id="MobiDB-lite"/>
    </source>
</evidence>
<proteinExistence type="predicted"/>
<evidence type="ECO:0000313" key="2">
    <source>
        <dbReference type="EMBL" id="UWQ60078.1"/>
    </source>
</evidence>
<dbReference type="Proteomes" id="UP001058184">
    <property type="component" value="Chromosome"/>
</dbReference>
<name>A0ABY5X0Z7_LEICA</name>
<dbReference type="EMBL" id="CP081078">
    <property type="protein sequence ID" value="UWQ60078.1"/>
    <property type="molecule type" value="Genomic_DNA"/>
</dbReference>
<keyword evidence="3" id="KW-1185">Reference proteome</keyword>
<evidence type="ECO:0000313" key="3">
    <source>
        <dbReference type="Proteomes" id="UP001058184"/>
    </source>
</evidence>
<reference evidence="2" key="1">
    <citation type="submission" date="2021-08" db="EMBL/GenBank/DDBJ databases">
        <authorList>
            <person name="Nwanade C."/>
            <person name="Wang M."/>
            <person name="Masoudi A."/>
            <person name="Yu Z."/>
            <person name="Liu J."/>
        </authorList>
    </citation>
    <scope>NUCLEOTIDE SEQUENCE</scope>
    <source>
        <strain evidence="2">S141</strain>
    </source>
</reference>